<keyword evidence="5 7" id="KW-1133">Transmembrane helix</keyword>
<keyword evidence="4 7" id="KW-0812">Transmembrane</keyword>
<feature type="transmembrane region" description="Helical" evidence="7">
    <location>
        <begin position="36"/>
        <end position="64"/>
    </location>
</feature>
<comment type="caution">
    <text evidence="9">The sequence shown here is derived from an EMBL/GenBank/DDBJ whole genome shotgun (WGS) entry which is preliminary data.</text>
</comment>
<reference evidence="10" key="1">
    <citation type="submission" date="2019-10" db="EMBL/GenBank/DDBJ databases">
        <title>Streptomyces sp. nov., a novel actinobacterium isolated from alkaline environment.</title>
        <authorList>
            <person name="Golinska P."/>
        </authorList>
    </citation>
    <scope>NUCLEOTIDE SEQUENCE [LARGE SCALE GENOMIC DNA]</scope>
    <source>
        <strain evidence="10">DSM 42108</strain>
    </source>
</reference>
<dbReference type="AlphaFoldDB" id="A0A7W3T268"/>
<dbReference type="Proteomes" id="UP000530234">
    <property type="component" value="Unassembled WGS sequence"/>
</dbReference>
<feature type="transmembrane region" description="Helical" evidence="7">
    <location>
        <begin position="133"/>
        <end position="151"/>
    </location>
</feature>
<dbReference type="EMBL" id="VKHS01000137">
    <property type="protein sequence ID" value="MBB0229555.1"/>
    <property type="molecule type" value="Genomic_DNA"/>
</dbReference>
<gene>
    <name evidence="9" type="ORF">FOE67_08520</name>
</gene>
<dbReference type="PANTHER" id="PTHR30193:SF1">
    <property type="entry name" value="ABC TRANSPORTER PERMEASE PROTEIN YESP-RELATED"/>
    <property type="match status" value="1"/>
</dbReference>
<keyword evidence="2 7" id="KW-0813">Transport</keyword>
<keyword evidence="6 7" id="KW-0472">Membrane</keyword>
<comment type="subcellular location">
    <subcellularLocation>
        <location evidence="1 7">Cell membrane</location>
        <topology evidence="1 7">Multi-pass membrane protein</topology>
    </subcellularLocation>
</comment>
<dbReference type="InterPro" id="IPR000515">
    <property type="entry name" value="MetI-like"/>
</dbReference>
<accession>A0A7W3T268</accession>
<keyword evidence="3" id="KW-1003">Cell membrane</keyword>
<evidence type="ECO:0000256" key="5">
    <source>
        <dbReference type="ARBA" id="ARBA00022989"/>
    </source>
</evidence>
<proteinExistence type="inferred from homology"/>
<evidence type="ECO:0000256" key="7">
    <source>
        <dbReference type="RuleBase" id="RU363032"/>
    </source>
</evidence>
<feature type="transmembrane region" description="Helical" evidence="7">
    <location>
        <begin position="226"/>
        <end position="248"/>
    </location>
</feature>
<comment type="similarity">
    <text evidence="7">Belongs to the binding-protein-dependent transport system permease family.</text>
</comment>
<evidence type="ECO:0000259" key="8">
    <source>
        <dbReference type="PROSITE" id="PS50928"/>
    </source>
</evidence>
<sequence>MTAVQVPPKQALPQAVPVLPDPEHARQSRRKRRREALTALAFLAPWFVGLIVITAGPLLASLYLSFTDYSLLGDHEWVGLDNYTRMFDDPRFVKALTNTAIYVFVSVPLQLSFALALALILDRGVRGLPIYRSIYYLPSLLGSSVAIAILWRKVFGADGLVNDFLGFLGIQGTSWVSNPDTALGTLIVLNVWTFGSPMVIFLAGLRQIPGSYYEAASIDGAGKIRQFFSITLPLLTPIIFFNLILQLINAFQSFTQAYVVSGGNGSPADSTLFYTMYVYERGFNAWQMGYASAMAWVLVLIIASLTAVNFLMSKYWVFYNDK</sequence>
<evidence type="ECO:0000256" key="2">
    <source>
        <dbReference type="ARBA" id="ARBA00022448"/>
    </source>
</evidence>
<keyword evidence="10" id="KW-1185">Reference proteome</keyword>
<dbReference type="PANTHER" id="PTHR30193">
    <property type="entry name" value="ABC TRANSPORTER PERMEASE PROTEIN"/>
    <property type="match status" value="1"/>
</dbReference>
<dbReference type="GO" id="GO:0055085">
    <property type="term" value="P:transmembrane transport"/>
    <property type="evidence" value="ECO:0007669"/>
    <property type="project" value="InterPro"/>
</dbReference>
<name>A0A7W3T268_9ACTN</name>
<protein>
    <submittedName>
        <fullName evidence="9">ABC transporter permease subunit</fullName>
    </submittedName>
</protein>
<evidence type="ECO:0000256" key="1">
    <source>
        <dbReference type="ARBA" id="ARBA00004651"/>
    </source>
</evidence>
<feature type="transmembrane region" description="Helical" evidence="7">
    <location>
        <begin position="293"/>
        <end position="312"/>
    </location>
</feature>
<evidence type="ECO:0000256" key="4">
    <source>
        <dbReference type="ARBA" id="ARBA00022692"/>
    </source>
</evidence>
<evidence type="ECO:0000313" key="9">
    <source>
        <dbReference type="EMBL" id="MBB0229555.1"/>
    </source>
</evidence>
<dbReference type="InterPro" id="IPR051393">
    <property type="entry name" value="ABC_transporter_permease"/>
</dbReference>
<feature type="domain" description="ABC transmembrane type-1" evidence="8">
    <location>
        <begin position="96"/>
        <end position="309"/>
    </location>
</feature>
<dbReference type="InterPro" id="IPR035906">
    <property type="entry name" value="MetI-like_sf"/>
</dbReference>
<organism evidence="9 10">
    <name type="scientific">Streptomyces calidiresistens</name>
    <dbReference type="NCBI Taxonomy" id="1485586"/>
    <lineage>
        <taxon>Bacteria</taxon>
        <taxon>Bacillati</taxon>
        <taxon>Actinomycetota</taxon>
        <taxon>Actinomycetes</taxon>
        <taxon>Kitasatosporales</taxon>
        <taxon>Streptomycetaceae</taxon>
        <taxon>Streptomyces</taxon>
    </lineage>
</organism>
<dbReference type="GO" id="GO:0005886">
    <property type="term" value="C:plasma membrane"/>
    <property type="evidence" value="ECO:0007669"/>
    <property type="project" value="UniProtKB-SubCell"/>
</dbReference>
<feature type="transmembrane region" description="Helical" evidence="7">
    <location>
        <begin position="182"/>
        <end position="205"/>
    </location>
</feature>
<dbReference type="SUPFAM" id="SSF161098">
    <property type="entry name" value="MetI-like"/>
    <property type="match status" value="1"/>
</dbReference>
<feature type="transmembrane region" description="Helical" evidence="7">
    <location>
        <begin position="100"/>
        <end position="121"/>
    </location>
</feature>
<dbReference type="Pfam" id="PF00528">
    <property type="entry name" value="BPD_transp_1"/>
    <property type="match status" value="1"/>
</dbReference>
<evidence type="ECO:0000313" key="10">
    <source>
        <dbReference type="Proteomes" id="UP000530234"/>
    </source>
</evidence>
<dbReference type="SUPFAM" id="SSF160964">
    <property type="entry name" value="MalF N-terminal region-like"/>
    <property type="match status" value="1"/>
</dbReference>
<dbReference type="CDD" id="cd06261">
    <property type="entry name" value="TM_PBP2"/>
    <property type="match status" value="1"/>
</dbReference>
<dbReference type="Gene3D" id="1.10.3720.10">
    <property type="entry name" value="MetI-like"/>
    <property type="match status" value="1"/>
</dbReference>
<evidence type="ECO:0000256" key="6">
    <source>
        <dbReference type="ARBA" id="ARBA00023136"/>
    </source>
</evidence>
<evidence type="ECO:0000256" key="3">
    <source>
        <dbReference type="ARBA" id="ARBA00022475"/>
    </source>
</evidence>
<dbReference type="RefSeq" id="WP_182662146.1">
    <property type="nucleotide sequence ID" value="NZ_VKHS01000137.1"/>
</dbReference>
<dbReference type="PROSITE" id="PS50928">
    <property type="entry name" value="ABC_TM1"/>
    <property type="match status" value="1"/>
</dbReference>